<evidence type="ECO:0000256" key="6">
    <source>
        <dbReference type="SAM" id="SignalP"/>
    </source>
</evidence>
<evidence type="ECO:0000256" key="4">
    <source>
        <dbReference type="ARBA" id="ARBA00023088"/>
    </source>
</evidence>
<keyword evidence="5" id="KW-1133">Transmembrane helix</keyword>
<gene>
    <name evidence="8" type="ORF">EDD60_1068</name>
</gene>
<reference evidence="8 9" key="1">
    <citation type="submission" date="2019-03" db="EMBL/GenBank/DDBJ databases">
        <title>Genomic Encyclopedia of Type Strains, Phase IV (KMG-IV): sequencing the most valuable type-strain genomes for metagenomic binning, comparative biology and taxonomic classification.</title>
        <authorList>
            <person name="Goeker M."/>
        </authorList>
    </citation>
    <scope>NUCLEOTIDE SEQUENCE [LARGE SCALE GENOMIC DNA]</scope>
    <source>
        <strain evidence="8 9">DSM 29487</strain>
    </source>
</reference>
<evidence type="ECO:0000256" key="2">
    <source>
        <dbReference type="ARBA" id="ARBA00022525"/>
    </source>
</evidence>
<keyword evidence="5" id="KW-0812">Transmembrane</keyword>
<dbReference type="Pfam" id="PF00746">
    <property type="entry name" value="Gram_pos_anchor"/>
    <property type="match status" value="1"/>
</dbReference>
<comment type="caution">
    <text evidence="8">The sequence shown here is derived from an EMBL/GenBank/DDBJ whole genome shotgun (WGS) entry which is preliminary data.</text>
</comment>
<feature type="chain" id="PRO_5038884074" evidence="6">
    <location>
        <begin position="21"/>
        <end position="207"/>
    </location>
</feature>
<keyword evidence="5" id="KW-0472">Membrane</keyword>
<evidence type="ECO:0000313" key="9">
    <source>
        <dbReference type="Proteomes" id="UP000295515"/>
    </source>
</evidence>
<evidence type="ECO:0000256" key="3">
    <source>
        <dbReference type="ARBA" id="ARBA00022729"/>
    </source>
</evidence>
<organism evidence="8 9">
    <name type="scientific">Longibaculum muris</name>
    <dbReference type="NCBI Taxonomy" id="1796628"/>
    <lineage>
        <taxon>Bacteria</taxon>
        <taxon>Bacillati</taxon>
        <taxon>Bacillota</taxon>
        <taxon>Erysipelotrichia</taxon>
        <taxon>Erysipelotrichales</taxon>
        <taxon>Coprobacillaceae</taxon>
        <taxon>Longibaculum</taxon>
    </lineage>
</organism>
<feature type="transmembrane region" description="Helical" evidence="5">
    <location>
        <begin position="181"/>
        <end position="199"/>
    </location>
</feature>
<dbReference type="Proteomes" id="UP000295515">
    <property type="component" value="Unassembled WGS sequence"/>
</dbReference>
<dbReference type="RefSeq" id="WP_066444020.1">
    <property type="nucleotide sequence ID" value="NZ_JANKBF010000004.1"/>
</dbReference>
<dbReference type="AlphaFoldDB" id="A0A4R3Z8L9"/>
<evidence type="ECO:0000313" key="8">
    <source>
        <dbReference type="EMBL" id="TCW00678.1"/>
    </source>
</evidence>
<sequence>MKKLLVAFICGAFVFMTTLAPTKALDESINAQEQRLLDYVEKGIEVDGQVISWKVGSEEYNNLKTILASQQVNLSEENVNTIKDSAKNILAYAKSLPADTQMTHAILTHVLSLASPALDIFGLKAYYNAAKDILTIMSADGDEIYKLENVLKEATQIKDQMTKPTQGTKLERTGENFTSTYTIIGSLMVVLVGAGLFVLKKKEFIEC</sequence>
<name>A0A4R3Z8L9_9FIRM</name>
<keyword evidence="3 6" id="KW-0732">Signal</keyword>
<proteinExistence type="predicted"/>
<keyword evidence="9" id="KW-1185">Reference proteome</keyword>
<keyword evidence="4" id="KW-0572">Peptidoglycan-anchor</keyword>
<protein>
    <submittedName>
        <fullName evidence="8">LPXTG-motif cell wall-anchored protein</fullName>
    </submittedName>
</protein>
<accession>A0A4R3Z8L9</accession>
<dbReference type="NCBIfam" id="TIGR01167">
    <property type="entry name" value="LPXTG_anchor"/>
    <property type="match status" value="1"/>
</dbReference>
<dbReference type="EMBL" id="SMCQ01000006">
    <property type="protein sequence ID" value="TCW00678.1"/>
    <property type="molecule type" value="Genomic_DNA"/>
</dbReference>
<evidence type="ECO:0000256" key="1">
    <source>
        <dbReference type="ARBA" id="ARBA00022512"/>
    </source>
</evidence>
<feature type="signal peptide" evidence="6">
    <location>
        <begin position="1"/>
        <end position="20"/>
    </location>
</feature>
<evidence type="ECO:0000259" key="7">
    <source>
        <dbReference type="Pfam" id="PF00746"/>
    </source>
</evidence>
<dbReference type="InterPro" id="IPR019931">
    <property type="entry name" value="LPXTG_anchor"/>
</dbReference>
<evidence type="ECO:0000256" key="5">
    <source>
        <dbReference type="SAM" id="Phobius"/>
    </source>
</evidence>
<keyword evidence="1" id="KW-0134">Cell wall</keyword>
<feature type="domain" description="Gram-positive cocci surface proteins LPxTG" evidence="7">
    <location>
        <begin position="173"/>
        <end position="203"/>
    </location>
</feature>
<dbReference type="GeneID" id="98914973"/>
<keyword evidence="2" id="KW-0964">Secreted</keyword>